<dbReference type="InterPro" id="IPR037523">
    <property type="entry name" value="VOC_core"/>
</dbReference>
<evidence type="ECO:0000259" key="1">
    <source>
        <dbReference type="PROSITE" id="PS51819"/>
    </source>
</evidence>
<dbReference type="STRING" id="692370.A6F68_02742"/>
<dbReference type="Gene3D" id="3.10.180.10">
    <property type="entry name" value="2,3-Dihydroxybiphenyl 1,2-Dioxygenase, domain 1"/>
    <property type="match status" value="1"/>
</dbReference>
<dbReference type="KEGG" id="ado:A6F68_02742"/>
<dbReference type="CDD" id="cd06587">
    <property type="entry name" value="VOC"/>
    <property type="match status" value="1"/>
</dbReference>
<dbReference type="InterPro" id="IPR029068">
    <property type="entry name" value="Glyas_Bleomycin-R_OHBP_Dase"/>
</dbReference>
<keyword evidence="3" id="KW-1185">Reference proteome</keyword>
<dbReference type="PROSITE" id="PS51819">
    <property type="entry name" value="VOC"/>
    <property type="match status" value="1"/>
</dbReference>
<dbReference type="AlphaFoldDB" id="A0A1B2AGF8"/>
<dbReference type="RefSeq" id="WP_067681218.1">
    <property type="nucleotide sequence ID" value="NZ_CP016591.1"/>
</dbReference>
<dbReference type="Proteomes" id="UP000092932">
    <property type="component" value="Chromosome"/>
</dbReference>
<proteinExistence type="predicted"/>
<sequence length="124" mass="13884">MPTARLEHVNISVTDADRTADLVARLTGWHRRWEGPSLDNGRSIHLGDDRAYVAIHTSPRITGNFSKSVPMNHIGIAVDDLAAAEAIVSDAGLEPFNHGEYDPGPRSFYFYDWDGIEWEIVCYE</sequence>
<accession>A0A1B2AGF8</accession>
<name>A0A1B2AGF8_9SPHN</name>
<dbReference type="PATRIC" id="fig|692370.5.peg.2751"/>
<evidence type="ECO:0000313" key="3">
    <source>
        <dbReference type="Proteomes" id="UP000092932"/>
    </source>
</evidence>
<dbReference type="SUPFAM" id="SSF54593">
    <property type="entry name" value="Glyoxalase/Bleomycin resistance protein/Dihydroxybiphenyl dioxygenase"/>
    <property type="match status" value="1"/>
</dbReference>
<dbReference type="EMBL" id="CP016591">
    <property type="protein sequence ID" value="ANY21232.1"/>
    <property type="molecule type" value="Genomic_DNA"/>
</dbReference>
<evidence type="ECO:0000313" key="2">
    <source>
        <dbReference type="EMBL" id="ANY21232.1"/>
    </source>
</evidence>
<organism evidence="2 3">
    <name type="scientific">Tsuneonella dongtanensis</name>
    <dbReference type="NCBI Taxonomy" id="692370"/>
    <lineage>
        <taxon>Bacteria</taxon>
        <taxon>Pseudomonadati</taxon>
        <taxon>Pseudomonadota</taxon>
        <taxon>Alphaproteobacteria</taxon>
        <taxon>Sphingomonadales</taxon>
        <taxon>Erythrobacteraceae</taxon>
        <taxon>Tsuneonella</taxon>
    </lineage>
</organism>
<dbReference type="OrthoDB" id="7355345at2"/>
<feature type="domain" description="VOC" evidence="1">
    <location>
        <begin position="5"/>
        <end position="123"/>
    </location>
</feature>
<dbReference type="InterPro" id="IPR004360">
    <property type="entry name" value="Glyas_Fos-R_dOase_dom"/>
</dbReference>
<dbReference type="Pfam" id="PF00903">
    <property type="entry name" value="Glyoxalase"/>
    <property type="match status" value="1"/>
</dbReference>
<protein>
    <submittedName>
        <fullName evidence="2">Glyoxalase-like domain protein</fullName>
    </submittedName>
</protein>
<gene>
    <name evidence="2" type="ORF">A6F68_02742</name>
</gene>
<reference evidence="2 3" key="1">
    <citation type="submission" date="2016-07" db="EMBL/GenBank/DDBJ databases">
        <title>Complete genome sequence of Altererythrobacter dongtanensis KCTC 22672, a type strain with esterase isolated from tidal flat.</title>
        <authorList>
            <person name="Cheng H."/>
            <person name="Wu Y.-H."/>
            <person name="Zhou P."/>
            <person name="Huo Y.-Y."/>
            <person name="Wang C.-S."/>
            <person name="Xu X.-W."/>
        </authorList>
    </citation>
    <scope>NUCLEOTIDE SEQUENCE [LARGE SCALE GENOMIC DNA]</scope>
    <source>
        <strain evidence="2 3">KCTC 22672</strain>
    </source>
</reference>